<sequence>GRWTKDKGRSDLSTYDTALDMMGIRGLQKTTAELIDGLELVLDEGMFSVRFLTIVPYFNVTEAYRFDEATEMGRRDLQGGWQRGTASVLEGGAVKIS</sequence>
<name>A0A061QPJ3_9CHLO</name>
<reference evidence="1" key="1">
    <citation type="submission" date="2014-05" db="EMBL/GenBank/DDBJ databases">
        <title>The transcriptome of the halophilic microalga Tetraselmis sp. GSL018 isolated from the Great Salt Lake, Utah.</title>
        <authorList>
            <person name="Jinkerson R.E."/>
            <person name="D'Adamo S."/>
            <person name="Posewitz M.C."/>
        </authorList>
    </citation>
    <scope>NUCLEOTIDE SEQUENCE</scope>
    <source>
        <strain evidence="1">GSL018</strain>
    </source>
</reference>
<accession>A0A061QPJ3</accession>
<feature type="non-terminal residue" evidence="1">
    <location>
        <position position="1"/>
    </location>
</feature>
<organism evidence="1">
    <name type="scientific">Tetraselmis sp. GSL018</name>
    <dbReference type="NCBI Taxonomy" id="582737"/>
    <lineage>
        <taxon>Eukaryota</taxon>
        <taxon>Viridiplantae</taxon>
        <taxon>Chlorophyta</taxon>
        <taxon>core chlorophytes</taxon>
        <taxon>Chlorodendrophyceae</taxon>
        <taxon>Chlorodendrales</taxon>
        <taxon>Chlorodendraceae</taxon>
        <taxon>Tetraselmis</taxon>
    </lineage>
</organism>
<dbReference type="EMBL" id="GBEZ01026869">
    <property type="protein sequence ID" value="JAC60380.1"/>
    <property type="molecule type" value="Transcribed_RNA"/>
</dbReference>
<dbReference type="AlphaFoldDB" id="A0A061QPJ3"/>
<evidence type="ECO:0000313" key="1">
    <source>
        <dbReference type="EMBL" id="JAC60380.1"/>
    </source>
</evidence>
<protein>
    <submittedName>
        <fullName evidence="1">Uncharacterized protein</fullName>
    </submittedName>
</protein>
<proteinExistence type="predicted"/>
<gene>
    <name evidence="1" type="ORF">TSPGSL018_29102</name>
</gene>
<feature type="non-terminal residue" evidence="1">
    <location>
        <position position="97"/>
    </location>
</feature>